<dbReference type="InterPro" id="IPR050817">
    <property type="entry name" value="DjlA_DnaK_co-chaperone"/>
</dbReference>
<dbReference type="SUPFAM" id="SSF158682">
    <property type="entry name" value="TerB-like"/>
    <property type="match status" value="1"/>
</dbReference>
<keyword evidence="4" id="KW-1185">Reference proteome</keyword>
<dbReference type="Pfam" id="PF05099">
    <property type="entry name" value="TerB"/>
    <property type="match status" value="1"/>
</dbReference>
<dbReference type="SUPFAM" id="SSF46565">
    <property type="entry name" value="Chaperone J-domain"/>
    <property type="match status" value="1"/>
</dbReference>
<keyword evidence="1" id="KW-0235">DNA replication</keyword>
<evidence type="ECO:0000313" key="3">
    <source>
        <dbReference type="EMBL" id="SES85322.1"/>
    </source>
</evidence>
<dbReference type="AlphaFoldDB" id="A0A1H9ZVC6"/>
<feature type="domain" description="J" evidence="2">
    <location>
        <begin position="213"/>
        <end position="277"/>
    </location>
</feature>
<dbReference type="Pfam" id="PF00226">
    <property type="entry name" value="DnaJ"/>
    <property type="match status" value="1"/>
</dbReference>
<dbReference type="PROSITE" id="PS50076">
    <property type="entry name" value="DNAJ_2"/>
    <property type="match status" value="1"/>
</dbReference>
<sequence>MEVLGFIAICYFISKFFGGNDNKINLKCPYCRKDVNIDTPGFWNCPYCDNSFHYRSDGRVLLSDEACNEGVILIAQLFAKLAKADDVVSRQEIDVVDRIVRNDLELSDPQRKEFREAFNEHKNSVLGYLEIIHQLNYFYRETPQVLLFIVDSLFTIARVDGGIHMSQENFIHAAIETFNTTINMRYEDFLQGEGNSSNDNGNEYDNTDTAEDRYYHVLGCTANSTNDEIKSAYKRLVQQYHPDKHVSKDLPEDMIEYAANKFKEIRQAYEEIKKERKIS</sequence>
<organism evidence="3 4">
    <name type="scientific">Natronincola peptidivorans</name>
    <dbReference type="NCBI Taxonomy" id="426128"/>
    <lineage>
        <taxon>Bacteria</taxon>
        <taxon>Bacillati</taxon>
        <taxon>Bacillota</taxon>
        <taxon>Clostridia</taxon>
        <taxon>Peptostreptococcales</taxon>
        <taxon>Natronincolaceae</taxon>
        <taxon>Natronincola</taxon>
    </lineage>
</organism>
<dbReference type="SMART" id="SM00271">
    <property type="entry name" value="DnaJ"/>
    <property type="match status" value="1"/>
</dbReference>
<dbReference type="PANTHER" id="PTHR24074">
    <property type="entry name" value="CO-CHAPERONE PROTEIN DJLA"/>
    <property type="match status" value="1"/>
</dbReference>
<evidence type="ECO:0000256" key="1">
    <source>
        <dbReference type="ARBA" id="ARBA00022705"/>
    </source>
</evidence>
<proteinExistence type="predicted"/>
<name>A0A1H9ZVC6_9FIRM</name>
<dbReference type="GO" id="GO:0006260">
    <property type="term" value="P:DNA replication"/>
    <property type="evidence" value="ECO:0007669"/>
    <property type="project" value="UniProtKB-KW"/>
</dbReference>
<dbReference type="CDD" id="cd06257">
    <property type="entry name" value="DnaJ"/>
    <property type="match status" value="1"/>
</dbReference>
<reference evidence="3 4" key="1">
    <citation type="submission" date="2016-10" db="EMBL/GenBank/DDBJ databases">
        <authorList>
            <person name="de Groot N.N."/>
        </authorList>
    </citation>
    <scope>NUCLEOTIDE SEQUENCE [LARGE SCALE GENOMIC DNA]</scope>
    <source>
        <strain evidence="3 4">DSM 18979</strain>
    </source>
</reference>
<dbReference type="InterPro" id="IPR029024">
    <property type="entry name" value="TerB-like"/>
</dbReference>
<dbReference type="RefSeq" id="WP_170834666.1">
    <property type="nucleotide sequence ID" value="NZ_FOHU01000002.1"/>
</dbReference>
<gene>
    <name evidence="3" type="ORF">SAMN05660297_00730</name>
</gene>
<evidence type="ECO:0000259" key="2">
    <source>
        <dbReference type="PROSITE" id="PS50076"/>
    </source>
</evidence>
<dbReference type="Gene3D" id="1.10.287.110">
    <property type="entry name" value="DnaJ domain"/>
    <property type="match status" value="1"/>
</dbReference>
<dbReference type="Gene3D" id="1.10.3680.10">
    <property type="entry name" value="TerB-like"/>
    <property type="match status" value="1"/>
</dbReference>
<dbReference type="InterPro" id="IPR007791">
    <property type="entry name" value="DjlA_N"/>
</dbReference>
<accession>A0A1H9ZVC6</accession>
<dbReference type="Proteomes" id="UP000199568">
    <property type="component" value="Unassembled WGS sequence"/>
</dbReference>
<dbReference type="InterPro" id="IPR036869">
    <property type="entry name" value="J_dom_sf"/>
</dbReference>
<dbReference type="EMBL" id="FOHU01000002">
    <property type="protein sequence ID" value="SES85322.1"/>
    <property type="molecule type" value="Genomic_DNA"/>
</dbReference>
<dbReference type="STRING" id="426128.SAMN05660297_00730"/>
<dbReference type="InterPro" id="IPR001623">
    <property type="entry name" value="DnaJ_domain"/>
</dbReference>
<dbReference type="PRINTS" id="PR00625">
    <property type="entry name" value="JDOMAIN"/>
</dbReference>
<protein>
    <submittedName>
        <fullName evidence="3">DnaJ like chaperone protein</fullName>
    </submittedName>
</protein>
<evidence type="ECO:0000313" key="4">
    <source>
        <dbReference type="Proteomes" id="UP000199568"/>
    </source>
</evidence>